<evidence type="ECO:0000259" key="2">
    <source>
        <dbReference type="Pfam" id="PF20234"/>
    </source>
</evidence>
<dbReference type="EMBL" id="CP027228">
    <property type="protein sequence ID" value="AVM48292.1"/>
    <property type="molecule type" value="Genomic_DNA"/>
</dbReference>
<evidence type="ECO:0000256" key="1">
    <source>
        <dbReference type="SAM" id="Phobius"/>
    </source>
</evidence>
<keyword evidence="1" id="KW-0472">Membrane</keyword>
<organism evidence="3 4">
    <name type="scientific">Mogibacterium diversum</name>
    <dbReference type="NCBI Taxonomy" id="114527"/>
    <lineage>
        <taxon>Bacteria</taxon>
        <taxon>Bacillati</taxon>
        <taxon>Bacillota</taxon>
        <taxon>Clostridia</taxon>
        <taxon>Peptostreptococcales</taxon>
        <taxon>Anaerovoracaceae</taxon>
        <taxon>Mogibacterium</taxon>
    </lineage>
</organism>
<dbReference type="KEGG" id="mdv:C5Q96_05300"/>
<feature type="transmembrane region" description="Helical" evidence="1">
    <location>
        <begin position="55"/>
        <end position="78"/>
    </location>
</feature>
<feature type="domain" description="DUF6591" evidence="2">
    <location>
        <begin position="185"/>
        <end position="278"/>
    </location>
</feature>
<evidence type="ECO:0000313" key="4">
    <source>
        <dbReference type="Proteomes" id="UP000237883"/>
    </source>
</evidence>
<name>A0A2S0L4R1_9FIRM</name>
<keyword evidence="1" id="KW-0812">Transmembrane</keyword>
<dbReference type="GeneID" id="78391675"/>
<dbReference type="InterPro" id="IPR046526">
    <property type="entry name" value="DUF6591"/>
</dbReference>
<keyword evidence="4" id="KW-1185">Reference proteome</keyword>
<accession>A0A2S0L4R1</accession>
<proteinExistence type="predicted"/>
<protein>
    <recommendedName>
        <fullName evidence="2">DUF6591 domain-containing protein</fullName>
    </recommendedName>
</protein>
<dbReference type="Proteomes" id="UP000237883">
    <property type="component" value="Chromosome"/>
</dbReference>
<evidence type="ECO:0000313" key="3">
    <source>
        <dbReference type="EMBL" id="AVM48292.1"/>
    </source>
</evidence>
<dbReference type="RefSeq" id="WP_106057365.1">
    <property type="nucleotide sequence ID" value="NZ_CP027228.1"/>
</dbReference>
<sequence length="280" mass="31932">MENNEQRKNENYTIKEIKGSEIQQSDKLGNIQDVANKKTKKGLGAFWEKSVGNKILVILVISMIFVLIFATILAISIANQEQEAHAWPDTELSKLIPEPNGKITYVNTNDDELDATVETNAKKAYEYRTKCKEKGFTNISEDENDDNDFSFKARDTNNNELSLTYYEDNGELEIKLKKLGQSEASTSTSSSNSTNASSNFKDMMDSYEKFIDEYIAFMKKYNNSSDTTAMIEDYSNYIDKFSDFANKIDALDKDELSTEDYKYYIEVTTRVKKKLASIGE</sequence>
<dbReference type="OrthoDB" id="1777375at2"/>
<dbReference type="AlphaFoldDB" id="A0A2S0L4R1"/>
<reference evidence="4" key="1">
    <citation type="submission" date="2018-02" db="EMBL/GenBank/DDBJ databases">
        <authorList>
            <person name="Holder M.E."/>
            <person name="Ajami N.J."/>
            <person name="Petrosino J.F."/>
        </authorList>
    </citation>
    <scope>NUCLEOTIDE SEQUENCE [LARGE SCALE GENOMIC DNA]</scope>
    <source>
        <strain evidence="4">CCUG 47132</strain>
    </source>
</reference>
<dbReference type="Pfam" id="PF20234">
    <property type="entry name" value="DUF6591"/>
    <property type="match status" value="1"/>
</dbReference>
<gene>
    <name evidence="3" type="ORF">C5Q96_05300</name>
</gene>
<keyword evidence="1" id="KW-1133">Transmembrane helix</keyword>